<feature type="compositionally biased region" description="Basic and acidic residues" evidence="1">
    <location>
        <begin position="305"/>
        <end position="328"/>
    </location>
</feature>
<gene>
    <name evidence="2" type="ORF">MGAL_10B044626</name>
</gene>
<evidence type="ECO:0000313" key="2">
    <source>
        <dbReference type="EMBL" id="VDI29499.1"/>
    </source>
</evidence>
<dbReference type="Proteomes" id="UP000596742">
    <property type="component" value="Unassembled WGS sequence"/>
</dbReference>
<keyword evidence="3" id="KW-1185">Reference proteome</keyword>
<protein>
    <submittedName>
        <fullName evidence="2">Uncharacterized protein</fullName>
    </submittedName>
</protein>
<dbReference type="OrthoDB" id="6178181at2759"/>
<proteinExistence type="predicted"/>
<feature type="compositionally biased region" description="Basic and acidic residues" evidence="1">
    <location>
        <begin position="193"/>
        <end position="258"/>
    </location>
</feature>
<dbReference type="AlphaFoldDB" id="A0A8B6E5Z2"/>
<dbReference type="EMBL" id="UYJE01004596">
    <property type="protein sequence ID" value="VDI29499.1"/>
    <property type="molecule type" value="Genomic_DNA"/>
</dbReference>
<reference evidence="2" key="1">
    <citation type="submission" date="2018-11" db="EMBL/GenBank/DDBJ databases">
        <authorList>
            <person name="Alioto T."/>
            <person name="Alioto T."/>
        </authorList>
    </citation>
    <scope>NUCLEOTIDE SEQUENCE</scope>
</reference>
<feature type="region of interest" description="Disordered" evidence="1">
    <location>
        <begin position="190"/>
        <end position="258"/>
    </location>
</feature>
<comment type="caution">
    <text evidence="2">The sequence shown here is derived from an EMBL/GenBank/DDBJ whole genome shotgun (WGS) entry which is preliminary data.</text>
</comment>
<evidence type="ECO:0000256" key="1">
    <source>
        <dbReference type="SAM" id="MobiDB-lite"/>
    </source>
</evidence>
<sequence>MSMKSDMVPKNGKKARDSGLITSRQAGHDTTETDTKVDHLSDQPVIARDTSSLHEYYEVDQNICSQENIYIEPHYIPYEITESDIKSETFTAHMSSRKERERAHLAIKEEKKIRKRDLVSTDEKGAIDPGLITSKHAGNDTTEYDIQMDHLSDQPVIARDTSSIHEHYQVDQNIYNQENLKSVPLNISDEITESDKQSETSTEHVSRRKERERTNTTSKDREKLRKRDIVSTDEKRSRDDRLITPKHTVDDTTEYDTKRDRISDQTAIARDTSSFHEHYQVDQNIYSQENIYIEPHNIPDEITESDIKSETSTEHVSSRKERERPHPATKERKILMKSDMVPKDVMKARDSGLITSKQAGHDITENDIHMDICRVNPL</sequence>
<feature type="compositionally biased region" description="Basic and acidic residues" evidence="1">
    <location>
        <begin position="26"/>
        <end position="37"/>
    </location>
</feature>
<evidence type="ECO:0000313" key="3">
    <source>
        <dbReference type="Proteomes" id="UP000596742"/>
    </source>
</evidence>
<name>A0A8B6E5Z2_MYTGA</name>
<feature type="region of interest" description="Disordered" evidence="1">
    <location>
        <begin position="302"/>
        <end position="328"/>
    </location>
</feature>
<accession>A0A8B6E5Z2</accession>
<organism evidence="2 3">
    <name type="scientific">Mytilus galloprovincialis</name>
    <name type="common">Mediterranean mussel</name>
    <dbReference type="NCBI Taxonomy" id="29158"/>
    <lineage>
        <taxon>Eukaryota</taxon>
        <taxon>Metazoa</taxon>
        <taxon>Spiralia</taxon>
        <taxon>Lophotrochozoa</taxon>
        <taxon>Mollusca</taxon>
        <taxon>Bivalvia</taxon>
        <taxon>Autobranchia</taxon>
        <taxon>Pteriomorphia</taxon>
        <taxon>Mytilida</taxon>
        <taxon>Mytiloidea</taxon>
        <taxon>Mytilidae</taxon>
        <taxon>Mytilinae</taxon>
        <taxon>Mytilus</taxon>
    </lineage>
</organism>
<feature type="region of interest" description="Disordered" evidence="1">
    <location>
        <begin position="1"/>
        <end position="37"/>
    </location>
</feature>